<dbReference type="SMART" id="SM00388">
    <property type="entry name" value="HisKA"/>
    <property type="match status" value="1"/>
</dbReference>
<dbReference type="PROSITE" id="PS50113">
    <property type="entry name" value="PAC"/>
    <property type="match status" value="1"/>
</dbReference>
<protein>
    <recommendedName>
        <fullName evidence="10">PAS domain-containing protein</fullName>
    </recommendedName>
</protein>
<keyword evidence="4" id="KW-0067">ATP-binding</keyword>
<feature type="non-terminal residue" evidence="9">
    <location>
        <position position="1"/>
    </location>
</feature>
<accession>X1AWC1</accession>
<evidence type="ECO:0000313" key="9">
    <source>
        <dbReference type="EMBL" id="GAG76473.1"/>
    </source>
</evidence>
<dbReference type="SUPFAM" id="SSF47384">
    <property type="entry name" value="Homodimeric domain of signal transducing histidine kinase"/>
    <property type="match status" value="1"/>
</dbReference>
<dbReference type="InterPro" id="IPR000700">
    <property type="entry name" value="PAS-assoc_C"/>
</dbReference>
<evidence type="ECO:0008006" key="10">
    <source>
        <dbReference type="Google" id="ProtNLM"/>
    </source>
</evidence>
<sequence>KKNEELVREIGERKRTEASFRQSEEKYRELVNHAPAGIYEVDVQKFRFISVNDVMCDYTGYTREEFLELKSIDIFAKDSQKLFIETQQQIIRGEEILEIAEYKIQCENGSEIWVILNSKLSYDQGRPCKITYVVHDISKLKQAEEEKKKLEEQLYKAQKMEAIGTLAGGVAHDLNNILSGILSYPELLLMDMTQEDPLRKSIETIQESGKKAAAIVDDLLTMARRGVNVSEVVNLND</sequence>
<dbReference type="NCBIfam" id="TIGR00229">
    <property type="entry name" value="sensory_box"/>
    <property type="match status" value="1"/>
</dbReference>
<keyword evidence="3" id="KW-0418">Kinase</keyword>
<keyword evidence="1" id="KW-0808">Transferase</keyword>
<evidence type="ECO:0000256" key="1">
    <source>
        <dbReference type="ARBA" id="ARBA00022679"/>
    </source>
</evidence>
<dbReference type="InterPro" id="IPR036097">
    <property type="entry name" value="HisK_dim/P_sf"/>
</dbReference>
<dbReference type="PANTHER" id="PTHR43065:SF46">
    <property type="entry name" value="C4-DICARBOXYLATE TRANSPORT SENSOR PROTEIN DCTB"/>
    <property type="match status" value="1"/>
</dbReference>
<dbReference type="PROSITE" id="PS50112">
    <property type="entry name" value="PAS"/>
    <property type="match status" value="1"/>
</dbReference>
<gene>
    <name evidence="9" type="ORF">S01H4_27378</name>
</gene>
<dbReference type="Gene3D" id="1.10.287.130">
    <property type="match status" value="1"/>
</dbReference>
<dbReference type="Pfam" id="PF08447">
    <property type="entry name" value="PAS_3"/>
    <property type="match status" value="1"/>
</dbReference>
<dbReference type="GO" id="GO:0005524">
    <property type="term" value="F:ATP binding"/>
    <property type="evidence" value="ECO:0007669"/>
    <property type="project" value="UniProtKB-KW"/>
</dbReference>
<comment type="caution">
    <text evidence="9">The sequence shown here is derived from an EMBL/GenBank/DDBJ whole genome shotgun (WGS) entry which is preliminary data.</text>
</comment>
<keyword evidence="5" id="KW-0902">Two-component regulatory system</keyword>
<dbReference type="SUPFAM" id="SSF55785">
    <property type="entry name" value="PYP-like sensor domain (PAS domain)"/>
    <property type="match status" value="1"/>
</dbReference>
<evidence type="ECO:0000259" key="7">
    <source>
        <dbReference type="PROSITE" id="PS50112"/>
    </source>
</evidence>
<evidence type="ECO:0000256" key="5">
    <source>
        <dbReference type="ARBA" id="ARBA00023012"/>
    </source>
</evidence>
<dbReference type="PANTHER" id="PTHR43065">
    <property type="entry name" value="SENSOR HISTIDINE KINASE"/>
    <property type="match status" value="1"/>
</dbReference>
<evidence type="ECO:0000259" key="8">
    <source>
        <dbReference type="PROSITE" id="PS50113"/>
    </source>
</evidence>
<proteinExistence type="predicted"/>
<evidence type="ECO:0000256" key="3">
    <source>
        <dbReference type="ARBA" id="ARBA00022777"/>
    </source>
</evidence>
<keyword evidence="2" id="KW-0547">Nucleotide-binding</keyword>
<keyword evidence="6" id="KW-0175">Coiled coil</keyword>
<reference evidence="9" key="1">
    <citation type="journal article" date="2014" name="Front. Microbiol.">
        <title>High frequency of phylogenetically diverse reductive dehalogenase-homologous genes in deep subseafloor sedimentary metagenomes.</title>
        <authorList>
            <person name="Kawai M."/>
            <person name="Futagami T."/>
            <person name="Toyoda A."/>
            <person name="Takaki Y."/>
            <person name="Nishi S."/>
            <person name="Hori S."/>
            <person name="Arai W."/>
            <person name="Tsubouchi T."/>
            <person name="Morono Y."/>
            <person name="Uchiyama I."/>
            <person name="Ito T."/>
            <person name="Fujiyama A."/>
            <person name="Inagaki F."/>
            <person name="Takami H."/>
        </authorList>
    </citation>
    <scope>NUCLEOTIDE SEQUENCE</scope>
    <source>
        <strain evidence="9">Expedition CK06-06</strain>
    </source>
</reference>
<dbReference type="GO" id="GO:0000155">
    <property type="term" value="F:phosphorelay sensor kinase activity"/>
    <property type="evidence" value="ECO:0007669"/>
    <property type="project" value="InterPro"/>
</dbReference>
<dbReference type="Pfam" id="PF00512">
    <property type="entry name" value="HisKA"/>
    <property type="match status" value="1"/>
</dbReference>
<dbReference type="EMBL" id="BART01013372">
    <property type="protein sequence ID" value="GAG76473.1"/>
    <property type="molecule type" value="Genomic_DNA"/>
</dbReference>
<dbReference type="InterPro" id="IPR035965">
    <property type="entry name" value="PAS-like_dom_sf"/>
</dbReference>
<evidence type="ECO:0000256" key="2">
    <source>
        <dbReference type="ARBA" id="ARBA00022741"/>
    </source>
</evidence>
<feature type="domain" description="PAS" evidence="7">
    <location>
        <begin position="23"/>
        <end position="94"/>
    </location>
</feature>
<dbReference type="AlphaFoldDB" id="X1AWC1"/>
<dbReference type="Gene3D" id="3.30.450.20">
    <property type="entry name" value="PAS domain"/>
    <property type="match status" value="1"/>
</dbReference>
<organism evidence="9">
    <name type="scientific">marine sediment metagenome</name>
    <dbReference type="NCBI Taxonomy" id="412755"/>
    <lineage>
        <taxon>unclassified sequences</taxon>
        <taxon>metagenomes</taxon>
        <taxon>ecological metagenomes</taxon>
    </lineage>
</organism>
<dbReference type="InterPro" id="IPR003661">
    <property type="entry name" value="HisK_dim/P_dom"/>
</dbReference>
<name>X1AWC1_9ZZZZ</name>
<dbReference type="InterPro" id="IPR013655">
    <property type="entry name" value="PAS_fold_3"/>
</dbReference>
<feature type="domain" description="PAC" evidence="8">
    <location>
        <begin position="98"/>
        <end position="149"/>
    </location>
</feature>
<feature type="coiled-coil region" evidence="6">
    <location>
        <begin position="133"/>
        <end position="163"/>
    </location>
</feature>
<dbReference type="InterPro" id="IPR000014">
    <property type="entry name" value="PAS"/>
</dbReference>
<evidence type="ECO:0000256" key="4">
    <source>
        <dbReference type="ARBA" id="ARBA00022840"/>
    </source>
</evidence>
<dbReference type="SMART" id="SM00091">
    <property type="entry name" value="PAS"/>
    <property type="match status" value="1"/>
</dbReference>
<evidence type="ECO:0000256" key="6">
    <source>
        <dbReference type="SAM" id="Coils"/>
    </source>
</evidence>
<dbReference type="CDD" id="cd00130">
    <property type="entry name" value="PAS"/>
    <property type="match status" value="1"/>
</dbReference>
<dbReference type="CDD" id="cd00082">
    <property type="entry name" value="HisKA"/>
    <property type="match status" value="1"/>
</dbReference>
<feature type="non-terminal residue" evidence="9">
    <location>
        <position position="237"/>
    </location>
</feature>